<protein>
    <submittedName>
        <fullName evidence="1">Uncharacterized protein</fullName>
    </submittedName>
</protein>
<name>A0A0C2ML46_THEKT</name>
<comment type="caution">
    <text evidence="1">The sequence shown here is derived from an EMBL/GenBank/DDBJ whole genome shotgun (WGS) entry which is preliminary data.</text>
</comment>
<organism evidence="1 2">
    <name type="scientific">Thelohanellus kitauei</name>
    <name type="common">Myxosporean</name>
    <dbReference type="NCBI Taxonomy" id="669202"/>
    <lineage>
        <taxon>Eukaryota</taxon>
        <taxon>Metazoa</taxon>
        <taxon>Cnidaria</taxon>
        <taxon>Myxozoa</taxon>
        <taxon>Myxosporea</taxon>
        <taxon>Bivalvulida</taxon>
        <taxon>Platysporina</taxon>
        <taxon>Myxobolidae</taxon>
        <taxon>Thelohanellus</taxon>
    </lineage>
</organism>
<dbReference type="EMBL" id="JWZT01002990">
    <property type="protein sequence ID" value="KII67946.1"/>
    <property type="molecule type" value="Genomic_DNA"/>
</dbReference>
<sequence length="120" mass="14237">MNIMLRAFVFNEFHLSNVNFMHFSDQNRGLMFESNSIPLVADFEVTTRCDTRFYVLAFLKLKSGKIKETYYNLNLVDRRSFVIPKLVKYGLSPKKRFNPQRLYICRRNGVVETKTLPQFI</sequence>
<reference evidence="1 2" key="1">
    <citation type="journal article" date="2014" name="Genome Biol. Evol.">
        <title>The genome of the myxosporean Thelohanellus kitauei shows adaptations to nutrient acquisition within its fish host.</title>
        <authorList>
            <person name="Yang Y."/>
            <person name="Xiong J."/>
            <person name="Zhou Z."/>
            <person name="Huo F."/>
            <person name="Miao W."/>
            <person name="Ran C."/>
            <person name="Liu Y."/>
            <person name="Zhang J."/>
            <person name="Feng J."/>
            <person name="Wang M."/>
            <person name="Wang M."/>
            <person name="Wang L."/>
            <person name="Yao B."/>
        </authorList>
    </citation>
    <scope>NUCLEOTIDE SEQUENCE [LARGE SCALE GENOMIC DNA]</scope>
    <source>
        <strain evidence="1">Wuqing</strain>
    </source>
</reference>
<dbReference type="AlphaFoldDB" id="A0A0C2ML46"/>
<proteinExistence type="predicted"/>
<accession>A0A0C2ML46</accession>
<evidence type="ECO:0000313" key="2">
    <source>
        <dbReference type="Proteomes" id="UP000031668"/>
    </source>
</evidence>
<dbReference type="Proteomes" id="UP000031668">
    <property type="component" value="Unassembled WGS sequence"/>
</dbReference>
<evidence type="ECO:0000313" key="1">
    <source>
        <dbReference type="EMBL" id="KII67946.1"/>
    </source>
</evidence>
<gene>
    <name evidence="1" type="ORF">RF11_01946</name>
</gene>
<keyword evidence="2" id="KW-1185">Reference proteome</keyword>